<evidence type="ECO:0000256" key="5">
    <source>
        <dbReference type="PIRSR" id="PIRSR000106-3"/>
    </source>
</evidence>
<feature type="binding site" evidence="5">
    <location>
        <position position="216"/>
    </location>
    <ligand>
        <name>a divalent metal cation</name>
        <dbReference type="ChEBI" id="CHEBI:60240"/>
    </ligand>
</feature>
<evidence type="ECO:0000256" key="1">
    <source>
        <dbReference type="ARBA" id="ARBA00008785"/>
    </source>
</evidence>
<dbReference type="InterPro" id="IPR001891">
    <property type="entry name" value="Malic_OxRdtase"/>
</dbReference>
<reference evidence="9 10" key="1">
    <citation type="submission" date="2018-03" db="EMBL/GenBank/DDBJ databases">
        <title>Genomic Encyclopedia of Archaeal and Bacterial Type Strains, Phase II (KMG-II): from individual species to whole genera.</title>
        <authorList>
            <person name="Goeker M."/>
        </authorList>
    </citation>
    <scope>NUCLEOTIDE SEQUENCE [LARGE SCALE GENOMIC DNA]</scope>
    <source>
        <strain evidence="9 10">DSM 13175</strain>
    </source>
</reference>
<evidence type="ECO:0000256" key="2">
    <source>
        <dbReference type="ARBA" id="ARBA00023027"/>
    </source>
</evidence>
<evidence type="ECO:0000313" key="10">
    <source>
        <dbReference type="Proteomes" id="UP000238205"/>
    </source>
</evidence>
<evidence type="ECO:0000313" key="9">
    <source>
        <dbReference type="EMBL" id="PRY82378.1"/>
    </source>
</evidence>
<dbReference type="GO" id="GO:0051287">
    <property type="term" value="F:NAD binding"/>
    <property type="evidence" value="ECO:0007669"/>
    <property type="project" value="InterPro"/>
</dbReference>
<accession>A0A2T0W6P4</accession>
<gene>
    <name evidence="9" type="ORF">CLV38_11234</name>
</gene>
<dbReference type="PANTHER" id="PTHR23406:SF34">
    <property type="entry name" value="NAD-DEPENDENT MALIC ENZYME, MITOCHONDRIAL"/>
    <property type="match status" value="1"/>
</dbReference>
<dbReference type="GO" id="GO:0016616">
    <property type="term" value="F:oxidoreductase activity, acting on the CH-OH group of donors, NAD or NADP as acceptor"/>
    <property type="evidence" value="ECO:0007669"/>
    <property type="project" value="InterPro"/>
</dbReference>
<dbReference type="InterPro" id="IPR036291">
    <property type="entry name" value="NAD(P)-bd_dom_sf"/>
</dbReference>
<evidence type="ECO:0000259" key="7">
    <source>
        <dbReference type="SMART" id="SM00919"/>
    </source>
</evidence>
<feature type="active site" description="Proton acceptor" evidence="3">
    <location>
        <position position="144"/>
    </location>
</feature>
<dbReference type="GO" id="GO:0006108">
    <property type="term" value="P:malate metabolic process"/>
    <property type="evidence" value="ECO:0007669"/>
    <property type="project" value="TreeGrafter"/>
</dbReference>
<dbReference type="InterPro" id="IPR037062">
    <property type="entry name" value="Malic_N_dom_sf"/>
</dbReference>
<dbReference type="NCBIfam" id="NF010052">
    <property type="entry name" value="PRK13529.1"/>
    <property type="match status" value="1"/>
</dbReference>
<feature type="binding site" evidence="4">
    <location>
        <position position="426"/>
    </location>
    <ligand>
        <name>(S)-malate</name>
        <dbReference type="ChEBI" id="CHEBI:15589"/>
    </ligand>
</feature>
<evidence type="ECO:0000256" key="4">
    <source>
        <dbReference type="PIRSR" id="PIRSR000106-2"/>
    </source>
</evidence>
<evidence type="ECO:0000256" key="3">
    <source>
        <dbReference type="PIRSR" id="PIRSR000106-1"/>
    </source>
</evidence>
<dbReference type="PIRSF" id="PIRSF000106">
    <property type="entry name" value="ME"/>
    <property type="match status" value="1"/>
</dbReference>
<feature type="binding site" evidence="4">
    <location>
        <position position="382"/>
    </location>
    <ligand>
        <name>(S)-malate</name>
        <dbReference type="ChEBI" id="CHEBI:15589"/>
    </ligand>
</feature>
<feature type="domain" description="Malic enzyme NAD-binding" evidence="7">
    <location>
        <begin position="240"/>
        <end position="494"/>
    </location>
</feature>
<dbReference type="SUPFAM" id="SSF51735">
    <property type="entry name" value="NAD(P)-binding Rossmann-fold domains"/>
    <property type="match status" value="1"/>
</dbReference>
<comment type="caution">
    <text evidence="9">The sequence shown here is derived from an EMBL/GenBank/DDBJ whole genome shotgun (WGS) entry which is preliminary data.</text>
</comment>
<dbReference type="Pfam" id="PF00390">
    <property type="entry name" value="malic"/>
    <property type="match status" value="1"/>
</dbReference>
<dbReference type="PRINTS" id="PR00072">
    <property type="entry name" value="MALOXRDTASE"/>
</dbReference>
<feature type="binding site" evidence="5">
    <location>
        <position position="215"/>
    </location>
    <ligand>
        <name>a divalent metal cation</name>
        <dbReference type="ChEBI" id="CHEBI:60240"/>
    </ligand>
</feature>
<dbReference type="SUPFAM" id="SSF53223">
    <property type="entry name" value="Aminoacid dehydrogenase-like, N-terminal domain"/>
    <property type="match status" value="1"/>
</dbReference>
<comment type="cofactor">
    <cofactor evidence="5">
        <name>Mg(2+)</name>
        <dbReference type="ChEBI" id="CHEBI:18420"/>
    </cofactor>
    <cofactor evidence="5">
        <name>Mn(2+)</name>
        <dbReference type="ChEBI" id="CHEBI:29035"/>
    </cofactor>
    <text evidence="5">Divalent metal cations. Prefers magnesium or manganese.</text>
</comment>
<organism evidence="9 10">
    <name type="scientific">Alkalibacterium olivapovliticus</name>
    <dbReference type="NCBI Taxonomy" id="99907"/>
    <lineage>
        <taxon>Bacteria</taxon>
        <taxon>Bacillati</taxon>
        <taxon>Bacillota</taxon>
        <taxon>Bacilli</taxon>
        <taxon>Lactobacillales</taxon>
        <taxon>Carnobacteriaceae</taxon>
        <taxon>Alkalibacterium</taxon>
    </lineage>
</organism>
<feature type="active site" description="Proton donor" evidence="3">
    <location>
        <position position="70"/>
    </location>
</feature>
<dbReference type="GO" id="GO:0005829">
    <property type="term" value="C:cytosol"/>
    <property type="evidence" value="ECO:0007669"/>
    <property type="project" value="TreeGrafter"/>
</dbReference>
<feature type="binding site" evidence="5">
    <location>
        <position position="239"/>
    </location>
    <ligand>
        <name>a divalent metal cation</name>
        <dbReference type="ChEBI" id="CHEBI:60240"/>
    </ligand>
</feature>
<feature type="domain" description="Malic enzyme N-terminal" evidence="8">
    <location>
        <begin position="47"/>
        <end position="230"/>
    </location>
</feature>
<dbReference type="SMART" id="SM01274">
    <property type="entry name" value="malic"/>
    <property type="match status" value="1"/>
</dbReference>
<dbReference type="EMBL" id="PVTO01000012">
    <property type="protein sequence ID" value="PRY82378.1"/>
    <property type="molecule type" value="Genomic_DNA"/>
</dbReference>
<keyword evidence="2" id="KW-0520">NAD</keyword>
<dbReference type="InterPro" id="IPR012301">
    <property type="entry name" value="Malic_N_dom"/>
</dbReference>
<proteinExistence type="inferred from homology"/>
<dbReference type="Gene3D" id="3.40.50.720">
    <property type="entry name" value="NAD(P)-binding Rossmann-like Domain"/>
    <property type="match status" value="1"/>
</dbReference>
<dbReference type="Proteomes" id="UP000238205">
    <property type="component" value="Unassembled WGS sequence"/>
</dbReference>
<dbReference type="GO" id="GO:0004470">
    <property type="term" value="F:malic enzyme activity"/>
    <property type="evidence" value="ECO:0007669"/>
    <property type="project" value="InterPro"/>
</dbReference>
<dbReference type="GO" id="GO:0046872">
    <property type="term" value="F:metal ion binding"/>
    <property type="evidence" value="ECO:0007669"/>
    <property type="project" value="UniProtKB-KW"/>
</dbReference>
<evidence type="ECO:0000259" key="8">
    <source>
        <dbReference type="SMART" id="SM01274"/>
    </source>
</evidence>
<dbReference type="AlphaFoldDB" id="A0A2T0W6P4"/>
<dbReference type="Gene3D" id="3.40.50.10380">
    <property type="entry name" value="Malic enzyme, N-terminal domain"/>
    <property type="match status" value="1"/>
</dbReference>
<comment type="similarity">
    <text evidence="1 6">Belongs to the malic enzymes family.</text>
</comment>
<dbReference type="PANTHER" id="PTHR23406">
    <property type="entry name" value="MALIC ENZYME-RELATED"/>
    <property type="match status" value="1"/>
</dbReference>
<evidence type="ECO:0000256" key="6">
    <source>
        <dbReference type="RuleBase" id="RU003427"/>
    </source>
</evidence>
<dbReference type="SMART" id="SM00919">
    <property type="entry name" value="Malic_M"/>
    <property type="match status" value="1"/>
</dbReference>
<protein>
    <submittedName>
        <fullName evidence="9">Malate dehydrogenase (Oxaloacetate-decarboxylating)</fullName>
    </submittedName>
</protein>
<dbReference type="InterPro" id="IPR046346">
    <property type="entry name" value="Aminoacid_DH-like_N_sf"/>
</dbReference>
<dbReference type="Pfam" id="PF03949">
    <property type="entry name" value="Malic_M"/>
    <property type="match status" value="1"/>
</dbReference>
<keyword evidence="10" id="KW-1185">Reference proteome</keyword>
<keyword evidence="5 6" id="KW-0479">Metal-binding</keyword>
<dbReference type="InterPro" id="IPR012302">
    <property type="entry name" value="Malic_NAD-bd"/>
</dbReference>
<name>A0A2T0W6P4_9LACT</name>
<sequence>MGREKYGMNGLLPSRVETIDEQADRVLAQVDELADAYNQHRFLMSIYSTNRTLFFNAISRDVKKLLPVIYTPTIAEAVKKFSQHYFNPKDAVYLSVNEPDQIEQVLKNGAADLSEVKLMVITDGEGVLGIGDWGINGAAISIGKLAVYTVAAGLDPSEVLPIVIDAGTNNQALLDAPSYLGLKEQRVHGEEYLHYIDQFVQTAARLFPNVLFHWEDFGREHADVILNTYRQTLCTFNDDIQGTGIMMVAALNSVVKVTEAPLSEHTVLIFGAGTAGIGIADTIYSELVNKGLEAEEAKKRIVLYDRYGLIHSEQKELTSGQKRYAVDKDSLASIPGNLLETIHLIKPTVLIGCSGQTDAFSEEVVKAMQTHTNRPAIFPISNPSELAEAKAEDIIKWTDGNGLVVTGSPTEPIVYKGVTYQIGQANNALLYPGLGQGLIITRAHHVTDGILLAAAHSVNEMLDLSKPGEALLPDVSKLREVSKLVATAVITKAVEDKVSRVPIKEPAEAVEESIWEPVYKSV</sequence>